<evidence type="ECO:0000259" key="2">
    <source>
        <dbReference type="PROSITE" id="PS50174"/>
    </source>
</evidence>
<proteinExistence type="predicted"/>
<dbReference type="Pfam" id="PF01585">
    <property type="entry name" value="G-patch"/>
    <property type="match status" value="1"/>
</dbReference>
<dbReference type="STRING" id="747525.W4JPM4"/>
<evidence type="ECO:0000313" key="3">
    <source>
        <dbReference type="EMBL" id="ETW75040.1"/>
    </source>
</evidence>
<gene>
    <name evidence="3" type="ORF">HETIRDRAFT_57064</name>
</gene>
<feature type="region of interest" description="Disordered" evidence="1">
    <location>
        <begin position="180"/>
        <end position="203"/>
    </location>
</feature>
<evidence type="ECO:0000313" key="4">
    <source>
        <dbReference type="Proteomes" id="UP000030671"/>
    </source>
</evidence>
<dbReference type="InterPro" id="IPR050656">
    <property type="entry name" value="PINX1"/>
</dbReference>
<feature type="region of interest" description="Disordered" evidence="1">
    <location>
        <begin position="97"/>
        <end position="151"/>
    </location>
</feature>
<dbReference type="Proteomes" id="UP000030671">
    <property type="component" value="Unassembled WGS sequence"/>
</dbReference>
<accession>W4JPM4</accession>
<reference evidence="3 4" key="1">
    <citation type="journal article" date="2012" name="New Phytol.">
        <title>Insight into trade-off between wood decay and parasitism from the genome of a fungal forest pathogen.</title>
        <authorList>
            <person name="Olson A."/>
            <person name="Aerts A."/>
            <person name="Asiegbu F."/>
            <person name="Belbahri L."/>
            <person name="Bouzid O."/>
            <person name="Broberg A."/>
            <person name="Canback B."/>
            <person name="Coutinho P.M."/>
            <person name="Cullen D."/>
            <person name="Dalman K."/>
            <person name="Deflorio G."/>
            <person name="van Diepen L.T."/>
            <person name="Dunand C."/>
            <person name="Duplessis S."/>
            <person name="Durling M."/>
            <person name="Gonthier P."/>
            <person name="Grimwood J."/>
            <person name="Fossdal C.G."/>
            <person name="Hansson D."/>
            <person name="Henrissat B."/>
            <person name="Hietala A."/>
            <person name="Himmelstrand K."/>
            <person name="Hoffmeister D."/>
            <person name="Hogberg N."/>
            <person name="James T.Y."/>
            <person name="Karlsson M."/>
            <person name="Kohler A."/>
            <person name="Kues U."/>
            <person name="Lee Y.H."/>
            <person name="Lin Y.C."/>
            <person name="Lind M."/>
            <person name="Lindquist E."/>
            <person name="Lombard V."/>
            <person name="Lucas S."/>
            <person name="Lunden K."/>
            <person name="Morin E."/>
            <person name="Murat C."/>
            <person name="Park J."/>
            <person name="Raffaello T."/>
            <person name="Rouze P."/>
            <person name="Salamov A."/>
            <person name="Schmutz J."/>
            <person name="Solheim H."/>
            <person name="Stahlberg J."/>
            <person name="Velez H."/>
            <person name="de Vries R.P."/>
            <person name="Wiebenga A."/>
            <person name="Woodward S."/>
            <person name="Yakovlev I."/>
            <person name="Garbelotto M."/>
            <person name="Martin F."/>
            <person name="Grigoriev I.V."/>
            <person name="Stenlid J."/>
        </authorList>
    </citation>
    <scope>NUCLEOTIDE SEQUENCE [LARGE SCALE GENOMIC DNA]</scope>
    <source>
        <strain evidence="3 4">TC 32-1</strain>
    </source>
</reference>
<feature type="region of interest" description="Disordered" evidence="1">
    <location>
        <begin position="291"/>
        <end position="347"/>
    </location>
</feature>
<dbReference type="InterPro" id="IPR000467">
    <property type="entry name" value="G_patch_dom"/>
</dbReference>
<dbReference type="PANTHER" id="PTHR23149">
    <property type="entry name" value="G PATCH DOMAIN CONTAINING PROTEIN"/>
    <property type="match status" value="1"/>
</dbReference>
<feature type="domain" description="G-patch" evidence="2">
    <location>
        <begin position="25"/>
        <end position="71"/>
    </location>
</feature>
<sequence>MGLSGRKVKQRIPNDPRNLSWADDAAKFGQAYLAKMGWDPSKGLGASGEGRTRAISVDQKLDMLGIGMQHQRDANGLAWQQNRDFENLLKRLNGAAEGATEEDGIKGEMKGIKKARKGEKEEDGGLTSDNAASAAPAVPIVAPTPVRAPPRTHRARIIAAKRLASRTPAALSEILGIPSSSIPATPAAPSPLSTLTPSAPATPADAAADLQKLTTATQSVADYFKAKLAARARGSGSATPVVKEETRDEEDDAPRMGLGASRSRSAVFDERGSAQAGIEASSKFGAVFSAAQDADHTKVEEAPATDSVQAEGGVEGEDEKSMRKRAKEERRKEKARRKQERERDGGE</sequence>
<dbReference type="SMART" id="SM00443">
    <property type="entry name" value="G_patch"/>
    <property type="match status" value="1"/>
</dbReference>
<feature type="region of interest" description="Disordered" evidence="1">
    <location>
        <begin position="232"/>
        <end position="279"/>
    </location>
</feature>
<evidence type="ECO:0000256" key="1">
    <source>
        <dbReference type="SAM" id="MobiDB-lite"/>
    </source>
</evidence>
<protein>
    <recommendedName>
        <fullName evidence="2">G-patch domain-containing protein</fullName>
    </recommendedName>
</protein>
<dbReference type="GeneID" id="20678384"/>
<dbReference type="InParanoid" id="W4JPM4"/>
<dbReference type="KEGG" id="hir:HETIRDRAFT_57064"/>
<feature type="compositionally biased region" description="Low complexity" evidence="1">
    <location>
        <begin position="131"/>
        <end position="145"/>
    </location>
</feature>
<dbReference type="EMBL" id="KI925467">
    <property type="protein sequence ID" value="ETW75040.1"/>
    <property type="molecule type" value="Genomic_DNA"/>
</dbReference>
<name>W4JPM4_HETIT</name>
<keyword evidence="4" id="KW-1185">Reference proteome</keyword>
<dbReference type="HOGENOM" id="CLU_044872_0_0_1"/>
<dbReference type="PROSITE" id="PS50174">
    <property type="entry name" value="G_PATCH"/>
    <property type="match status" value="1"/>
</dbReference>
<dbReference type="eggNOG" id="KOG2809">
    <property type="taxonomic scope" value="Eukaryota"/>
</dbReference>
<organism evidence="3 4">
    <name type="scientific">Heterobasidion irregulare (strain TC 32-1)</name>
    <dbReference type="NCBI Taxonomy" id="747525"/>
    <lineage>
        <taxon>Eukaryota</taxon>
        <taxon>Fungi</taxon>
        <taxon>Dikarya</taxon>
        <taxon>Basidiomycota</taxon>
        <taxon>Agaricomycotina</taxon>
        <taxon>Agaricomycetes</taxon>
        <taxon>Russulales</taxon>
        <taxon>Bondarzewiaceae</taxon>
        <taxon>Heterobasidion</taxon>
        <taxon>Heterobasidion annosum species complex</taxon>
    </lineage>
</organism>
<dbReference type="AlphaFoldDB" id="W4JPM4"/>
<dbReference type="GO" id="GO:0003676">
    <property type="term" value="F:nucleic acid binding"/>
    <property type="evidence" value="ECO:0007669"/>
    <property type="project" value="InterPro"/>
</dbReference>
<dbReference type="OrthoDB" id="29523at2759"/>
<dbReference type="RefSeq" id="XP_009553056.1">
    <property type="nucleotide sequence ID" value="XM_009554761.1"/>
</dbReference>